<reference evidence="4 5" key="1">
    <citation type="submission" date="2019-04" db="EMBL/GenBank/DDBJ databases">
        <title>Microbes associate with the intestines of laboratory mice.</title>
        <authorList>
            <person name="Navarre W."/>
            <person name="Wong E."/>
            <person name="Huang K."/>
            <person name="Tropini C."/>
            <person name="Ng K."/>
            <person name="Yu B."/>
        </authorList>
    </citation>
    <scope>NUCLEOTIDE SEQUENCE [LARGE SCALE GENOMIC DNA]</scope>
    <source>
        <strain evidence="4 5">NM62_B4-13</strain>
    </source>
</reference>
<keyword evidence="4" id="KW-0489">Methyltransferase</keyword>
<dbReference type="OrthoDB" id="9132167at2"/>
<evidence type="ECO:0000313" key="5">
    <source>
        <dbReference type="Proteomes" id="UP000306631"/>
    </source>
</evidence>
<sequence>MAARRTDGSLADPGDRAGTGRRAAGQPRARVTGAPPPAGDDPAAQARERILAVIRAIPRGQVMGYGQVAARAGLPGRARLTARVLGQNEDPDLPWHRVLRSDGRIAMPEGSRGWREQTQRLRAEGVAVERGRVKHMPRSADDLDAALWGPG</sequence>
<feature type="domain" description="Methylated-DNA-[protein]-cysteine S-methyltransferase DNA binding" evidence="3">
    <location>
        <begin position="47"/>
        <end position="126"/>
    </location>
</feature>
<proteinExistence type="predicted"/>
<dbReference type="SUPFAM" id="SSF46767">
    <property type="entry name" value="Methylated DNA-protein cysteine methyltransferase, C-terminal domain"/>
    <property type="match status" value="1"/>
</dbReference>
<dbReference type="InterPro" id="IPR036217">
    <property type="entry name" value="MethylDNA_cys_MeTrfase_DNAb"/>
</dbReference>
<evidence type="ECO:0000256" key="2">
    <source>
        <dbReference type="SAM" id="MobiDB-lite"/>
    </source>
</evidence>
<name>A0A4S2D6W1_STEMA</name>
<dbReference type="PANTHER" id="PTHR42942:SF1">
    <property type="entry name" value="ALKYLTRANSFERASE-LIKE PROTEIN 1"/>
    <property type="match status" value="1"/>
</dbReference>
<organism evidence="4 5">
    <name type="scientific">Stenotrophomonas maltophilia</name>
    <name type="common">Pseudomonas maltophilia</name>
    <name type="synonym">Xanthomonas maltophilia</name>
    <dbReference type="NCBI Taxonomy" id="40324"/>
    <lineage>
        <taxon>Bacteria</taxon>
        <taxon>Pseudomonadati</taxon>
        <taxon>Pseudomonadota</taxon>
        <taxon>Gammaproteobacteria</taxon>
        <taxon>Lysobacterales</taxon>
        <taxon>Lysobacteraceae</taxon>
        <taxon>Stenotrophomonas</taxon>
        <taxon>Stenotrophomonas maltophilia group</taxon>
    </lineage>
</organism>
<dbReference type="Gene3D" id="1.10.10.10">
    <property type="entry name" value="Winged helix-like DNA-binding domain superfamily/Winged helix DNA-binding domain"/>
    <property type="match status" value="1"/>
</dbReference>
<dbReference type="Proteomes" id="UP000306631">
    <property type="component" value="Unassembled WGS sequence"/>
</dbReference>
<keyword evidence="1" id="KW-0227">DNA damage</keyword>
<gene>
    <name evidence="4" type="ORF">E5352_02255</name>
</gene>
<dbReference type="AlphaFoldDB" id="A0A4S2D6W1"/>
<keyword evidence="4" id="KW-0808">Transferase</keyword>
<dbReference type="InterPro" id="IPR052520">
    <property type="entry name" value="ATL_DNA_repair"/>
</dbReference>
<feature type="region of interest" description="Disordered" evidence="2">
    <location>
        <begin position="1"/>
        <end position="46"/>
    </location>
</feature>
<dbReference type="GO" id="GO:0032259">
    <property type="term" value="P:methylation"/>
    <property type="evidence" value="ECO:0007669"/>
    <property type="project" value="UniProtKB-KW"/>
</dbReference>
<dbReference type="InterPro" id="IPR036388">
    <property type="entry name" value="WH-like_DNA-bd_sf"/>
</dbReference>
<evidence type="ECO:0000313" key="4">
    <source>
        <dbReference type="EMBL" id="TGY37397.1"/>
    </source>
</evidence>
<evidence type="ECO:0000259" key="3">
    <source>
        <dbReference type="Pfam" id="PF01035"/>
    </source>
</evidence>
<dbReference type="EMBL" id="SRYW01000001">
    <property type="protein sequence ID" value="TGY37397.1"/>
    <property type="molecule type" value="Genomic_DNA"/>
</dbReference>
<dbReference type="GO" id="GO:0006281">
    <property type="term" value="P:DNA repair"/>
    <property type="evidence" value="ECO:0007669"/>
    <property type="project" value="InterPro"/>
</dbReference>
<protein>
    <submittedName>
        <fullName evidence="4">Methylated-DNA--protein-cysteine methyltransferase</fullName>
    </submittedName>
</protein>
<dbReference type="Pfam" id="PF01035">
    <property type="entry name" value="DNA_binding_1"/>
    <property type="match status" value="1"/>
</dbReference>
<comment type="caution">
    <text evidence="4">The sequence shown here is derived from an EMBL/GenBank/DDBJ whole genome shotgun (WGS) entry which is preliminary data.</text>
</comment>
<dbReference type="CDD" id="cd06445">
    <property type="entry name" value="ATase"/>
    <property type="match status" value="1"/>
</dbReference>
<evidence type="ECO:0000256" key="1">
    <source>
        <dbReference type="ARBA" id="ARBA00022763"/>
    </source>
</evidence>
<dbReference type="PANTHER" id="PTHR42942">
    <property type="entry name" value="6-O-METHYLGUANINE DNA METHYLTRANSFERASE"/>
    <property type="match status" value="1"/>
</dbReference>
<dbReference type="InterPro" id="IPR014048">
    <property type="entry name" value="MethylDNA_cys_MeTrfase_DNA-bd"/>
</dbReference>
<dbReference type="GO" id="GO:0008168">
    <property type="term" value="F:methyltransferase activity"/>
    <property type="evidence" value="ECO:0007669"/>
    <property type="project" value="UniProtKB-KW"/>
</dbReference>
<accession>A0A4S2D6W1</accession>
<feature type="compositionally biased region" description="Low complexity" evidence="2">
    <location>
        <begin position="20"/>
        <end position="30"/>
    </location>
</feature>